<evidence type="ECO:0000313" key="4">
    <source>
        <dbReference type="EMBL" id="SVA56557.1"/>
    </source>
</evidence>
<dbReference type="Gene3D" id="3.40.50.2000">
    <property type="entry name" value="Glycogen Phosphorylase B"/>
    <property type="match status" value="2"/>
</dbReference>
<name>A0A381WXC6_9ZZZZ</name>
<evidence type="ECO:0000256" key="2">
    <source>
        <dbReference type="ARBA" id="ARBA00022679"/>
    </source>
</evidence>
<proteinExistence type="predicted"/>
<dbReference type="AlphaFoldDB" id="A0A381WXC6"/>
<feature type="domain" description="Glycosyl transferase family 1" evidence="3">
    <location>
        <begin position="166"/>
        <end position="324"/>
    </location>
</feature>
<dbReference type="PANTHER" id="PTHR12526:SF629">
    <property type="entry name" value="TEICHURONIC ACID BIOSYNTHESIS GLYCOSYLTRANSFERASE TUAH-RELATED"/>
    <property type="match status" value="1"/>
</dbReference>
<dbReference type="InterPro" id="IPR001296">
    <property type="entry name" value="Glyco_trans_1"/>
</dbReference>
<dbReference type="PANTHER" id="PTHR12526">
    <property type="entry name" value="GLYCOSYLTRANSFERASE"/>
    <property type="match status" value="1"/>
</dbReference>
<organism evidence="4">
    <name type="scientific">marine metagenome</name>
    <dbReference type="NCBI Taxonomy" id="408172"/>
    <lineage>
        <taxon>unclassified sequences</taxon>
        <taxon>metagenomes</taxon>
        <taxon>ecological metagenomes</taxon>
    </lineage>
</organism>
<dbReference type="GO" id="GO:0016757">
    <property type="term" value="F:glycosyltransferase activity"/>
    <property type="evidence" value="ECO:0007669"/>
    <property type="project" value="UniProtKB-KW"/>
</dbReference>
<gene>
    <name evidence="4" type="ORF">METZ01_LOCUS109411</name>
</gene>
<dbReference type="Pfam" id="PF00534">
    <property type="entry name" value="Glycos_transf_1"/>
    <property type="match status" value="1"/>
</dbReference>
<sequence length="348" mass="40102">MARTLKKIAFVTIINPRFTSVNKDGIVIVGQDSVPSVSRSPWIMEQLKIINPEIIQVTEPLLLAPAIKYKSNHTVKIIYDPAEDWSAMYREFSRKPPPIPKLLGFGIRQYENWFLPQIDYYIASDDWLYNYYSAKGPCTLIYNYPNLDIFSIDLDSVSRSPFSCVHHGQLRKERGLFLMIHAMKLVTAKYPDATLDLIGDFSYSTEKEKCQRMITEFGLQENVLLSEPIPHVEIPGKIIQSSLGLLPFYNIDKFRNNIVIKMFEYSACNLPIVSFDLPPSRKYIKSINCGICVEPDSYAALAEGIMNMFENREAYSTYKSNGYNAFVEKYYWEAQEKQLLSIYPNLLK</sequence>
<evidence type="ECO:0000256" key="1">
    <source>
        <dbReference type="ARBA" id="ARBA00022676"/>
    </source>
</evidence>
<protein>
    <recommendedName>
        <fullName evidence="3">Glycosyl transferase family 1 domain-containing protein</fullName>
    </recommendedName>
</protein>
<reference evidence="4" key="1">
    <citation type="submission" date="2018-05" db="EMBL/GenBank/DDBJ databases">
        <authorList>
            <person name="Lanie J.A."/>
            <person name="Ng W.-L."/>
            <person name="Kazmierczak K.M."/>
            <person name="Andrzejewski T.M."/>
            <person name="Davidsen T.M."/>
            <person name="Wayne K.J."/>
            <person name="Tettelin H."/>
            <person name="Glass J.I."/>
            <person name="Rusch D."/>
            <person name="Podicherti R."/>
            <person name="Tsui H.-C.T."/>
            <person name="Winkler M.E."/>
        </authorList>
    </citation>
    <scope>NUCLEOTIDE SEQUENCE</scope>
</reference>
<dbReference type="SUPFAM" id="SSF53756">
    <property type="entry name" value="UDP-Glycosyltransferase/glycogen phosphorylase"/>
    <property type="match status" value="1"/>
</dbReference>
<dbReference type="EMBL" id="UINC01013034">
    <property type="protein sequence ID" value="SVA56557.1"/>
    <property type="molecule type" value="Genomic_DNA"/>
</dbReference>
<keyword evidence="2" id="KW-0808">Transferase</keyword>
<keyword evidence="1" id="KW-0328">Glycosyltransferase</keyword>
<evidence type="ECO:0000259" key="3">
    <source>
        <dbReference type="Pfam" id="PF00534"/>
    </source>
</evidence>
<accession>A0A381WXC6</accession>